<gene>
    <name evidence="2" type="ORF">EG849_15340</name>
</gene>
<evidence type="ECO:0000313" key="3">
    <source>
        <dbReference type="Proteomes" id="UP000271937"/>
    </source>
</evidence>
<keyword evidence="2" id="KW-0238">DNA-binding</keyword>
<dbReference type="GO" id="GO:0003677">
    <property type="term" value="F:DNA binding"/>
    <property type="evidence" value="ECO:0007669"/>
    <property type="project" value="UniProtKB-KW"/>
</dbReference>
<proteinExistence type="predicted"/>
<dbReference type="Pfam" id="PF12728">
    <property type="entry name" value="HTH_17"/>
    <property type="match status" value="1"/>
</dbReference>
<dbReference type="Proteomes" id="UP000271937">
    <property type="component" value="Unassembled WGS sequence"/>
</dbReference>
<dbReference type="EMBL" id="RQVR01000038">
    <property type="protein sequence ID" value="RRJ87412.1"/>
    <property type="molecule type" value="Genomic_DNA"/>
</dbReference>
<feature type="domain" description="Helix-turn-helix" evidence="1">
    <location>
        <begin position="22"/>
        <end position="70"/>
    </location>
</feature>
<accession>A0A3P3VXA0</accession>
<organism evidence="2 3">
    <name type="scientific">Flavobacterium macacae</name>
    <dbReference type="NCBI Taxonomy" id="2488993"/>
    <lineage>
        <taxon>Bacteria</taxon>
        <taxon>Pseudomonadati</taxon>
        <taxon>Bacteroidota</taxon>
        <taxon>Flavobacteriia</taxon>
        <taxon>Flavobacteriales</taxon>
        <taxon>Flavobacteriaceae</taxon>
        <taxon>Flavobacterium</taxon>
    </lineage>
</organism>
<dbReference type="InterPro" id="IPR041657">
    <property type="entry name" value="HTH_17"/>
</dbReference>
<dbReference type="AlphaFoldDB" id="A0A3P3VXA0"/>
<evidence type="ECO:0000313" key="2">
    <source>
        <dbReference type="EMBL" id="RRJ87412.1"/>
    </source>
</evidence>
<reference evidence="2 3" key="1">
    <citation type="submission" date="2018-11" db="EMBL/GenBank/DDBJ databases">
        <title>Flavobacterium sp. nov., YIM 102600 draft genome.</title>
        <authorList>
            <person name="Li G."/>
            <person name="Jiang Y."/>
        </authorList>
    </citation>
    <scope>NUCLEOTIDE SEQUENCE [LARGE SCALE GENOMIC DNA]</scope>
    <source>
        <strain evidence="2 3">YIM 102600</strain>
    </source>
</reference>
<dbReference type="OrthoDB" id="597977at2"/>
<dbReference type="SUPFAM" id="SSF46955">
    <property type="entry name" value="Putative DNA-binding domain"/>
    <property type="match status" value="1"/>
</dbReference>
<comment type="caution">
    <text evidence="2">The sequence shown here is derived from an EMBL/GenBank/DDBJ whole genome shotgun (WGS) entry which is preliminary data.</text>
</comment>
<protein>
    <submittedName>
        <fullName evidence="2">DNA-binding protein</fullName>
    </submittedName>
</protein>
<sequence length="86" mass="9980">MLERIETMVENFSSEKSSEDNLLTVDQTSKLVKLSISTIYSKVSRKEIPAFKIGKRLYFSKNEIIAWIKSGKIKTIADIRNEINRR</sequence>
<keyword evidence="3" id="KW-1185">Reference proteome</keyword>
<dbReference type="NCBIfam" id="TIGR01764">
    <property type="entry name" value="excise"/>
    <property type="match status" value="1"/>
</dbReference>
<dbReference type="InterPro" id="IPR009061">
    <property type="entry name" value="DNA-bd_dom_put_sf"/>
</dbReference>
<evidence type="ECO:0000259" key="1">
    <source>
        <dbReference type="Pfam" id="PF12728"/>
    </source>
</evidence>
<dbReference type="InterPro" id="IPR010093">
    <property type="entry name" value="SinI_DNA-bd"/>
</dbReference>
<name>A0A3P3VXA0_9FLAO</name>